<reference evidence="2 3" key="1">
    <citation type="submission" date="2017-05" db="EMBL/GenBank/DDBJ databases">
        <title>Genome of assembly of the Bengalese finch, Lonchura striata domestica.</title>
        <authorList>
            <person name="Colquitt B.M."/>
            <person name="Brainard M.S."/>
        </authorList>
    </citation>
    <scope>NUCLEOTIDE SEQUENCE [LARGE SCALE GENOMIC DNA]</scope>
    <source>
        <strain evidence="2">White83orange57</strain>
    </source>
</reference>
<feature type="region of interest" description="Disordered" evidence="1">
    <location>
        <begin position="173"/>
        <end position="193"/>
    </location>
</feature>
<keyword evidence="3" id="KW-1185">Reference proteome</keyword>
<feature type="region of interest" description="Disordered" evidence="1">
    <location>
        <begin position="213"/>
        <end position="234"/>
    </location>
</feature>
<accession>A0A218V7P5</accession>
<sequence>MSFLCWPPRAGAALQVGSQQSRAEGQNPLLALLPTLLWMQPRTRLALWAGSAHGWVMSSLYPQHPQVFLGRAALVCPSPACAGTGGCPDPGAPSTSDLVKPQEVPMGTLLELAQVPLDGIPSFSKACILENIADQVRATPSTSTGWGWTDQSSPAQKDLGVLWVEAGHDPAMGTPSPESQTCPGLHPKQRGQQGQEGILPLCSALLRAHLQGCTSSGGPAQEGHGAAGGSPEEVTRMTRGIKNSSARQDWTNELISSCMLFAEQSFFTLLSASFQMIMSHRTVTQKPVTTGMVHQNGEYGVGPQTLYNRLRKRLSQPLAQKAIIAFSC</sequence>
<evidence type="ECO:0000256" key="1">
    <source>
        <dbReference type="SAM" id="MobiDB-lite"/>
    </source>
</evidence>
<dbReference type="AlphaFoldDB" id="A0A218V7P5"/>
<organism evidence="2 3">
    <name type="scientific">Lonchura striata</name>
    <name type="common">white-rumped munia</name>
    <dbReference type="NCBI Taxonomy" id="40157"/>
    <lineage>
        <taxon>Eukaryota</taxon>
        <taxon>Metazoa</taxon>
        <taxon>Chordata</taxon>
        <taxon>Craniata</taxon>
        <taxon>Vertebrata</taxon>
        <taxon>Euteleostomi</taxon>
        <taxon>Archelosauria</taxon>
        <taxon>Archosauria</taxon>
        <taxon>Dinosauria</taxon>
        <taxon>Saurischia</taxon>
        <taxon>Theropoda</taxon>
        <taxon>Coelurosauria</taxon>
        <taxon>Aves</taxon>
        <taxon>Neognathae</taxon>
        <taxon>Neoaves</taxon>
        <taxon>Telluraves</taxon>
        <taxon>Australaves</taxon>
        <taxon>Passeriformes</taxon>
        <taxon>Passeroidea</taxon>
        <taxon>Estrildidae</taxon>
        <taxon>Estrildinae</taxon>
        <taxon>Lonchura</taxon>
    </lineage>
</organism>
<dbReference type="EMBL" id="MUZQ01000033">
    <property type="protein sequence ID" value="OWK62013.1"/>
    <property type="molecule type" value="Genomic_DNA"/>
</dbReference>
<evidence type="ECO:0000313" key="2">
    <source>
        <dbReference type="EMBL" id="OWK62013.1"/>
    </source>
</evidence>
<proteinExistence type="predicted"/>
<comment type="caution">
    <text evidence="2">The sequence shown here is derived from an EMBL/GenBank/DDBJ whole genome shotgun (WGS) entry which is preliminary data.</text>
</comment>
<protein>
    <submittedName>
        <fullName evidence="2">Uncharacterized protein</fullName>
    </submittedName>
</protein>
<dbReference type="Proteomes" id="UP000197619">
    <property type="component" value="Unassembled WGS sequence"/>
</dbReference>
<evidence type="ECO:0000313" key="3">
    <source>
        <dbReference type="Proteomes" id="UP000197619"/>
    </source>
</evidence>
<gene>
    <name evidence="2" type="ORF">RLOC_00001368</name>
</gene>
<name>A0A218V7P5_9PASE</name>